<dbReference type="InterPro" id="IPR008173">
    <property type="entry name" value="Adenylyl_cyclase_CyaB"/>
</dbReference>
<dbReference type="PANTHER" id="PTHR21028">
    <property type="entry name" value="SI:CH211-156B7.4"/>
    <property type="match status" value="1"/>
</dbReference>
<dbReference type="Pfam" id="PF01928">
    <property type="entry name" value="CYTH"/>
    <property type="match status" value="1"/>
</dbReference>
<gene>
    <name evidence="2" type="ordered locus">Desmu_0120</name>
</gene>
<dbReference type="InterPro" id="IPR033469">
    <property type="entry name" value="CYTH-like_dom_sf"/>
</dbReference>
<dbReference type="EMBL" id="CP002363">
    <property type="protein sequence ID" value="ADV64439.1"/>
    <property type="molecule type" value="Genomic_DNA"/>
</dbReference>
<protein>
    <submittedName>
        <fullName evidence="2">Adenylyl cyclase CyaB</fullName>
    </submittedName>
</protein>
<accession>E8R706</accession>
<reference evidence="3" key="1">
    <citation type="submission" date="2010-11" db="EMBL/GenBank/DDBJ databases">
        <title>The complete genome of Desulfurococcus mucosus DSM 2162.</title>
        <authorList>
            <consortium name="US DOE Joint Genome Institute (JGI-PGF)"/>
            <person name="Lucas S."/>
            <person name="Copeland A."/>
            <person name="Lapidus A."/>
            <person name="Bruce D."/>
            <person name="Goodwin L."/>
            <person name="Pitluck S."/>
            <person name="Kyrpides N."/>
            <person name="Mavromatis K."/>
            <person name="Pagani I."/>
            <person name="Ivanova N."/>
            <person name="Ovchinnikova G."/>
            <person name="Chertkov O."/>
            <person name="Held B."/>
            <person name="Brettin T."/>
            <person name="Detter J.C."/>
            <person name="Tapia R."/>
            <person name="Han C."/>
            <person name="Land M."/>
            <person name="Hauser L."/>
            <person name="Markowitz V."/>
            <person name="Cheng J.-F."/>
            <person name="Hugenholtz P."/>
            <person name="Woyke T."/>
            <person name="Wu D."/>
            <person name="Wirth R."/>
            <person name="Bilek Y."/>
            <person name="Hader T."/>
            <person name="Klenk H.-P."/>
            <person name="Eisen J.A."/>
        </authorList>
    </citation>
    <scope>NUCLEOTIDE SEQUENCE [LARGE SCALE GENOMIC DNA]</scope>
    <source>
        <strain evidence="3">ATCC 35584 / DSM 2162 / JCM 9187 / O7/1</strain>
    </source>
</reference>
<sequence>MRRLRAVSHGLQVETEVKLRITGDPGIVEENLLSHGFIKVDECVERDIYFKHPCRDLSLSDEAVRLRYRSCRNSGEHLVLTYKGPRISREGVLKARMEVEARLQPGEIHSMVKLLEYIGFPKLASFTKKRFIFHKDGLEATIDELMGVGFFLEVELKKPDAVKALQDLLRGLSNVTVMVKETYLEICLETGRCIDEQGSFPT</sequence>
<dbReference type="PANTHER" id="PTHR21028:SF2">
    <property type="entry name" value="CYTH DOMAIN-CONTAINING PROTEIN"/>
    <property type="match status" value="1"/>
</dbReference>
<dbReference type="NCBIfam" id="TIGR00318">
    <property type="entry name" value="cyaB"/>
    <property type="match status" value="1"/>
</dbReference>
<dbReference type="CDD" id="cd07890">
    <property type="entry name" value="CYTH-like_AC_IV-like"/>
    <property type="match status" value="1"/>
</dbReference>
<evidence type="ECO:0000313" key="2">
    <source>
        <dbReference type="EMBL" id="ADV64439.1"/>
    </source>
</evidence>
<dbReference type="SUPFAM" id="SSF55154">
    <property type="entry name" value="CYTH-like phosphatases"/>
    <property type="match status" value="1"/>
</dbReference>
<name>E8R706_DESM0</name>
<dbReference type="AlphaFoldDB" id="E8R706"/>
<reference evidence="2 3" key="2">
    <citation type="journal article" date="2011" name="Stand. Genomic Sci.">
        <title>Complete genome sequence of Desulfurococcus mucosus type strain (O7/1).</title>
        <authorList>
            <person name="Wirth R."/>
            <person name="Chertkov O."/>
            <person name="Held B."/>
            <person name="Lapidus A."/>
            <person name="Nolan M."/>
            <person name="Lucas S."/>
            <person name="Hammon N."/>
            <person name="Deshpande S."/>
            <person name="Cheng J.F."/>
            <person name="Tapia R."/>
            <person name="Han C."/>
            <person name="Goodwin L."/>
            <person name="Pitluck S."/>
            <person name="Liolios K."/>
            <person name="Ioanna P."/>
            <person name="Ivanova N."/>
            <person name="Mavromatis K."/>
            <person name="Mikhailova N."/>
            <person name="Pati A."/>
            <person name="Chen A."/>
            <person name="Palaniappan K."/>
            <person name="Land M."/>
            <person name="Hauser L."/>
            <person name="Chang Y.J."/>
            <person name="Jeffries C.D."/>
            <person name="Bilek Y."/>
            <person name="Hader T."/>
            <person name="Rohde M."/>
            <person name="Spring S."/>
            <person name="Sikorski J."/>
            <person name="Goker M."/>
            <person name="Woyke T."/>
            <person name="Bristow J."/>
            <person name="Eisen J.A."/>
            <person name="Markowitz V."/>
            <person name="Hugenholtz P."/>
            <person name="Kyrpides N.C."/>
            <person name="Klenk H.P."/>
        </authorList>
    </citation>
    <scope>NUCLEOTIDE SEQUENCE [LARGE SCALE GENOMIC DNA]</scope>
    <source>
        <strain evidence="3">ATCC 35584 / DSM 2162 / JCM 9187 / O7/1</strain>
    </source>
</reference>
<feature type="domain" description="CYTH" evidence="1">
    <location>
        <begin position="12"/>
        <end position="189"/>
    </location>
</feature>
<dbReference type="PROSITE" id="PS51707">
    <property type="entry name" value="CYTH"/>
    <property type="match status" value="1"/>
</dbReference>
<dbReference type="InterPro" id="IPR023577">
    <property type="entry name" value="CYTH_domain"/>
</dbReference>
<dbReference type="SMART" id="SM01118">
    <property type="entry name" value="CYTH"/>
    <property type="match status" value="1"/>
</dbReference>
<dbReference type="eggNOG" id="arCOG01723">
    <property type="taxonomic scope" value="Archaea"/>
</dbReference>
<proteinExistence type="predicted"/>
<keyword evidence="3" id="KW-1185">Reference proteome</keyword>
<dbReference type="KEGG" id="dmu:Desmu_0120"/>
<dbReference type="Gene3D" id="2.40.320.10">
    <property type="entry name" value="Hypothetical Protein Pfu-838710-001"/>
    <property type="match status" value="1"/>
</dbReference>
<dbReference type="Proteomes" id="UP000001068">
    <property type="component" value="Chromosome"/>
</dbReference>
<evidence type="ECO:0000313" key="3">
    <source>
        <dbReference type="Proteomes" id="UP000001068"/>
    </source>
</evidence>
<dbReference type="HOGENOM" id="CLU_105244_2_0_2"/>
<organism evidence="2 3">
    <name type="scientific">Desulfurococcus mucosus (strain ATCC 35584 / DSM 2162 / JCM 9187 / O7/1)</name>
    <dbReference type="NCBI Taxonomy" id="765177"/>
    <lineage>
        <taxon>Archaea</taxon>
        <taxon>Thermoproteota</taxon>
        <taxon>Thermoprotei</taxon>
        <taxon>Desulfurococcales</taxon>
        <taxon>Desulfurococcaceae</taxon>
        <taxon>Desulfurococcus</taxon>
    </lineage>
</organism>
<evidence type="ECO:0000259" key="1">
    <source>
        <dbReference type="PROSITE" id="PS51707"/>
    </source>
</evidence>
<dbReference type="STRING" id="765177.Desmu_0120"/>